<reference evidence="3 4" key="1">
    <citation type="submission" date="2018-08" db="EMBL/GenBank/DDBJ databases">
        <title>Genomic Encyclopedia of Type Strains, Phase III (KMG-III): the genomes of soil and plant-associated and newly described type strains.</title>
        <authorList>
            <person name="Whitman W."/>
        </authorList>
    </citation>
    <scope>NUCLEOTIDE SEQUENCE [LARGE SCALE GENOMIC DNA]</scope>
    <source>
        <strain evidence="3 4">CGMCC 1.10966</strain>
    </source>
</reference>
<organism evidence="3 4">
    <name type="scientific">Paenibacillus taihuensis</name>
    <dbReference type="NCBI Taxonomy" id="1156355"/>
    <lineage>
        <taxon>Bacteria</taxon>
        <taxon>Bacillati</taxon>
        <taxon>Bacillota</taxon>
        <taxon>Bacilli</taxon>
        <taxon>Bacillales</taxon>
        <taxon>Paenibacillaceae</taxon>
        <taxon>Paenibacillus</taxon>
    </lineage>
</organism>
<evidence type="ECO:0000256" key="1">
    <source>
        <dbReference type="ARBA" id="ARBA00023002"/>
    </source>
</evidence>
<dbReference type="SUPFAM" id="SSF52218">
    <property type="entry name" value="Flavoproteins"/>
    <property type="match status" value="1"/>
</dbReference>
<dbReference type="InterPro" id="IPR029039">
    <property type="entry name" value="Flavoprotein-like_sf"/>
</dbReference>
<dbReference type="OrthoDB" id="9798454at2"/>
<dbReference type="PANTHER" id="PTHR47307">
    <property type="entry name" value="GLUTATHIONE-REGULATED POTASSIUM-EFFLUX SYSTEM ANCILLARY PROTEIN KEFG"/>
    <property type="match status" value="1"/>
</dbReference>
<accession>A0A3D9QTW8</accession>
<dbReference type="GO" id="GO:0003955">
    <property type="term" value="F:NAD(P)H dehydrogenase (quinone) activity"/>
    <property type="evidence" value="ECO:0007669"/>
    <property type="project" value="TreeGrafter"/>
</dbReference>
<dbReference type="EMBL" id="QTTN01000047">
    <property type="protein sequence ID" value="REE66725.1"/>
    <property type="molecule type" value="Genomic_DNA"/>
</dbReference>
<keyword evidence="1" id="KW-0560">Oxidoreductase</keyword>
<dbReference type="GO" id="GO:0009055">
    <property type="term" value="F:electron transfer activity"/>
    <property type="evidence" value="ECO:0007669"/>
    <property type="project" value="TreeGrafter"/>
</dbReference>
<protein>
    <submittedName>
        <fullName evidence="3">Glutathione-regulated potassium-efflux system ancillary protein KefG</fullName>
    </submittedName>
</protein>
<evidence type="ECO:0000259" key="2">
    <source>
        <dbReference type="Pfam" id="PF02525"/>
    </source>
</evidence>
<gene>
    <name evidence="3" type="ORF">A8990_14724</name>
</gene>
<sequence>MKTLVLVAHPHMEQSRINSIWKQRLLQEKDITVNDLYARYPELNIDVEREQRLLLEHDRIVMQFPFYWYSSPAMLKLWQDQVLERGWAYGGGEKLKGKSFMLALSTGGPEHAYGKEGYNVFTISEYTRPFQGMANLTDMTYLPHFALHGVRMLSDEQIKESAERLVQVITDRNNHAKNFEVVFGE</sequence>
<keyword evidence="4" id="KW-1185">Reference proteome</keyword>
<dbReference type="GO" id="GO:0010181">
    <property type="term" value="F:FMN binding"/>
    <property type="evidence" value="ECO:0007669"/>
    <property type="project" value="TreeGrafter"/>
</dbReference>
<dbReference type="Pfam" id="PF02525">
    <property type="entry name" value="Flavodoxin_2"/>
    <property type="match status" value="1"/>
</dbReference>
<evidence type="ECO:0000313" key="3">
    <source>
        <dbReference type="EMBL" id="REE66725.1"/>
    </source>
</evidence>
<dbReference type="InterPro" id="IPR003680">
    <property type="entry name" value="Flavodoxin_fold"/>
</dbReference>
<proteinExistence type="predicted"/>
<dbReference type="PANTHER" id="PTHR47307:SF1">
    <property type="entry name" value="GLUTATHIONE-REGULATED POTASSIUM-EFFLUX SYSTEM ANCILLARY PROTEIN KEFG"/>
    <property type="match status" value="1"/>
</dbReference>
<dbReference type="AlphaFoldDB" id="A0A3D9QTW8"/>
<dbReference type="InterPro" id="IPR046980">
    <property type="entry name" value="KefG/KefF"/>
</dbReference>
<dbReference type="Proteomes" id="UP000256304">
    <property type="component" value="Unassembled WGS sequence"/>
</dbReference>
<feature type="domain" description="Flavodoxin-like fold" evidence="2">
    <location>
        <begin position="1"/>
        <end position="167"/>
    </location>
</feature>
<evidence type="ECO:0000313" key="4">
    <source>
        <dbReference type="Proteomes" id="UP000256304"/>
    </source>
</evidence>
<comment type="caution">
    <text evidence="3">The sequence shown here is derived from an EMBL/GenBank/DDBJ whole genome shotgun (WGS) entry which is preliminary data.</text>
</comment>
<name>A0A3D9QTW8_9BACL</name>
<dbReference type="RefSeq" id="WP_116192123.1">
    <property type="nucleotide sequence ID" value="NZ_QTTN01000047.1"/>
</dbReference>
<dbReference type="Gene3D" id="3.40.50.360">
    <property type="match status" value="1"/>
</dbReference>